<dbReference type="InterPro" id="IPR002686">
    <property type="entry name" value="Transposase_17"/>
</dbReference>
<evidence type="ECO:0000259" key="1">
    <source>
        <dbReference type="SMART" id="SM01321"/>
    </source>
</evidence>
<protein>
    <submittedName>
        <fullName evidence="2">Transposase</fullName>
    </submittedName>
</protein>
<dbReference type="PANTHER" id="PTHR34322">
    <property type="entry name" value="TRANSPOSASE, Y1_TNP DOMAIN-CONTAINING"/>
    <property type="match status" value="1"/>
</dbReference>
<feature type="domain" description="Transposase IS200-like" evidence="1">
    <location>
        <begin position="2"/>
        <end position="137"/>
    </location>
</feature>
<gene>
    <name evidence="2" type="ORF">ACFFUR_00075</name>
</gene>
<dbReference type="EMBL" id="JBHMEW010000005">
    <property type="protein sequence ID" value="MFB9210188.1"/>
    <property type="molecule type" value="Genomic_DNA"/>
</dbReference>
<dbReference type="Proteomes" id="UP001589654">
    <property type="component" value="Unassembled WGS sequence"/>
</dbReference>
<dbReference type="Gene3D" id="3.30.70.1290">
    <property type="entry name" value="Transposase IS200-like"/>
    <property type="match status" value="1"/>
</dbReference>
<accession>A0ABV5J034</accession>
<organism evidence="2 3">
    <name type="scientific">Echinicola jeungdonensis</name>
    <dbReference type="NCBI Taxonomy" id="709343"/>
    <lineage>
        <taxon>Bacteria</taxon>
        <taxon>Pseudomonadati</taxon>
        <taxon>Bacteroidota</taxon>
        <taxon>Cytophagia</taxon>
        <taxon>Cytophagales</taxon>
        <taxon>Cyclobacteriaceae</taxon>
        <taxon>Echinicola</taxon>
    </lineage>
</organism>
<dbReference type="InterPro" id="IPR036515">
    <property type="entry name" value="Transposase_17_sf"/>
</dbReference>
<comment type="caution">
    <text evidence="2">The sequence shown here is derived from an EMBL/GenBank/DDBJ whole genome shotgun (WGS) entry which is preliminary data.</text>
</comment>
<dbReference type="RefSeq" id="WP_290246173.1">
    <property type="nucleotide sequence ID" value="NZ_JAUFQT010000001.1"/>
</dbReference>
<sequence>MEQGQSYHIYKHANLPVRQASGSEDIFREEENYRFFLQQYSKYLGNVVDTYAFCLMPNHFHFLVGVKSEEALKKTFPKFETLGKLISKQFSNFFSSYAQTFNKKYKRKGSLFINNFRRKPIQTTSQWQEIFLYFHLNPIKHEFATSVNDWKWSGWHAYKYLEKKSLLERTYFMNFFDGIFHINDMMEVKREILLNKNLEIE</sequence>
<evidence type="ECO:0000313" key="3">
    <source>
        <dbReference type="Proteomes" id="UP001589654"/>
    </source>
</evidence>
<reference evidence="2 3" key="1">
    <citation type="submission" date="2024-09" db="EMBL/GenBank/DDBJ databases">
        <authorList>
            <person name="Sun Q."/>
            <person name="Mori K."/>
        </authorList>
    </citation>
    <scope>NUCLEOTIDE SEQUENCE [LARGE SCALE GENOMIC DNA]</scope>
    <source>
        <strain evidence="2 3">CECT 7682</strain>
    </source>
</reference>
<keyword evidence="3" id="KW-1185">Reference proteome</keyword>
<name>A0ABV5J034_9BACT</name>
<dbReference type="PANTHER" id="PTHR34322:SF2">
    <property type="entry name" value="TRANSPOSASE IS200-LIKE DOMAIN-CONTAINING PROTEIN"/>
    <property type="match status" value="1"/>
</dbReference>
<evidence type="ECO:0000313" key="2">
    <source>
        <dbReference type="EMBL" id="MFB9210188.1"/>
    </source>
</evidence>
<proteinExistence type="predicted"/>
<dbReference type="SMART" id="SM01321">
    <property type="entry name" value="Y1_Tnp"/>
    <property type="match status" value="1"/>
</dbReference>
<dbReference type="SUPFAM" id="SSF143422">
    <property type="entry name" value="Transposase IS200-like"/>
    <property type="match status" value="1"/>
</dbReference>